<dbReference type="GO" id="GO:0005737">
    <property type="term" value="C:cytoplasm"/>
    <property type="evidence" value="ECO:0007669"/>
    <property type="project" value="UniProtKB-SubCell"/>
</dbReference>
<sequence length="209" mass="23985">MNIIAGIDEAGRGPLIGDMFMVIVVMEENKLPLLRELGVKDSKKLSKNQRERIFPYILSNSLIVSAARATPQQIDNENLNVIELRMACKLIKTVSRFYTINTIYMDAFSNPNELKNVISRTCNTPEHNLVIKYNADSEFLIVGAASIVAKILRDNYIAILKRIYGEIGSGYPSDYRTIQWVERYLRKYGEIPPIVRKSWRTVRRMLSQL</sequence>
<dbReference type="InterPro" id="IPR012337">
    <property type="entry name" value="RNaseH-like_sf"/>
</dbReference>
<dbReference type="GO" id="GO:0006298">
    <property type="term" value="P:mismatch repair"/>
    <property type="evidence" value="ECO:0007669"/>
    <property type="project" value="TreeGrafter"/>
</dbReference>
<dbReference type="FunFam" id="1.10.10.460:FF:000001">
    <property type="entry name" value="Ribonuclease"/>
    <property type="match status" value="1"/>
</dbReference>
<dbReference type="Gene3D" id="1.10.10.460">
    <property type="entry name" value="Ribonuclease hii. Domain 2"/>
    <property type="match status" value="1"/>
</dbReference>
<evidence type="ECO:0000256" key="10">
    <source>
        <dbReference type="ARBA" id="ARBA00022723"/>
    </source>
</evidence>
<dbReference type="GO" id="GO:0032299">
    <property type="term" value="C:ribonuclease H2 complex"/>
    <property type="evidence" value="ECO:0007669"/>
    <property type="project" value="TreeGrafter"/>
</dbReference>
<comment type="subcellular location">
    <subcellularLocation>
        <location evidence="4 13">Cytoplasm</location>
    </subcellularLocation>
</comment>
<evidence type="ECO:0000256" key="8">
    <source>
        <dbReference type="ARBA" id="ARBA00022490"/>
    </source>
</evidence>
<dbReference type="InterPro" id="IPR023160">
    <property type="entry name" value="RNase_HII_hlx-loop-hlx_cap_dom"/>
</dbReference>
<comment type="function">
    <text evidence="3 13 15">Endonuclease that specifically degrades the RNA of RNA-DNA hybrids.</text>
</comment>
<comment type="caution">
    <text evidence="17">The sequence shown here is derived from an EMBL/GenBank/DDBJ whole genome shotgun (WGS) entry which is preliminary data.</text>
</comment>
<comment type="cofactor">
    <cofactor evidence="13 14">
        <name>Mn(2+)</name>
        <dbReference type="ChEBI" id="CHEBI:29035"/>
    </cofactor>
    <cofactor evidence="13 14">
        <name>Mg(2+)</name>
        <dbReference type="ChEBI" id="CHEBI:18420"/>
    </cofactor>
    <text evidence="13 14">Manganese or magnesium. Binds 1 divalent metal ion per monomer in the absence of substrate. May bind a second metal ion after substrate binding.</text>
</comment>
<dbReference type="GO" id="GO:0003723">
    <property type="term" value="F:RNA binding"/>
    <property type="evidence" value="ECO:0007669"/>
    <property type="project" value="UniProtKB-UniRule"/>
</dbReference>
<dbReference type="PANTHER" id="PTHR10954:SF23">
    <property type="entry name" value="RIBONUCLEASE"/>
    <property type="match status" value="1"/>
</dbReference>
<dbReference type="AlphaFoldDB" id="A0A7J3JS61"/>
<dbReference type="InterPro" id="IPR036397">
    <property type="entry name" value="RNaseH_sf"/>
</dbReference>
<evidence type="ECO:0000259" key="16">
    <source>
        <dbReference type="PROSITE" id="PS51975"/>
    </source>
</evidence>
<dbReference type="PANTHER" id="PTHR10954">
    <property type="entry name" value="RIBONUCLEASE H2 SUBUNIT A"/>
    <property type="match status" value="1"/>
</dbReference>
<evidence type="ECO:0000256" key="2">
    <source>
        <dbReference type="ARBA" id="ARBA00001946"/>
    </source>
</evidence>
<dbReference type="GO" id="GO:0043137">
    <property type="term" value="P:DNA replication, removal of RNA primer"/>
    <property type="evidence" value="ECO:0007669"/>
    <property type="project" value="TreeGrafter"/>
</dbReference>
<dbReference type="EMBL" id="DTBZ01000152">
    <property type="protein sequence ID" value="HGQ18918.1"/>
    <property type="molecule type" value="Genomic_DNA"/>
</dbReference>
<keyword evidence="11 13" id="KW-0255">Endonuclease</keyword>
<comment type="similarity">
    <text evidence="5 13 15">Belongs to the RNase HII family.</text>
</comment>
<gene>
    <name evidence="13" type="primary">rnhB</name>
    <name evidence="17" type="ORF">ENU30_08115</name>
</gene>
<dbReference type="EC" id="3.1.26.4" evidence="6 13"/>
<evidence type="ECO:0000256" key="4">
    <source>
        <dbReference type="ARBA" id="ARBA00004496"/>
    </source>
</evidence>
<evidence type="ECO:0000256" key="15">
    <source>
        <dbReference type="RuleBase" id="RU003515"/>
    </source>
</evidence>
<keyword evidence="8 13" id="KW-0963">Cytoplasm</keyword>
<dbReference type="InterPro" id="IPR024567">
    <property type="entry name" value="RNase_HII/HIII_dom"/>
</dbReference>
<evidence type="ECO:0000256" key="14">
    <source>
        <dbReference type="PROSITE-ProRule" id="PRU01319"/>
    </source>
</evidence>
<feature type="binding site" evidence="13 14">
    <location>
        <position position="8"/>
    </location>
    <ligand>
        <name>a divalent metal cation</name>
        <dbReference type="ChEBI" id="CHEBI:60240"/>
    </ligand>
</feature>
<evidence type="ECO:0000313" key="17">
    <source>
        <dbReference type="EMBL" id="HGQ18918.1"/>
    </source>
</evidence>
<evidence type="ECO:0000256" key="1">
    <source>
        <dbReference type="ARBA" id="ARBA00000077"/>
    </source>
</evidence>
<reference evidence="17" key="1">
    <citation type="journal article" date="2020" name="mSystems">
        <title>Genome- and Community-Level Interaction Insights into Carbon Utilization and Element Cycling Functions of Hydrothermarchaeota in Hydrothermal Sediment.</title>
        <authorList>
            <person name="Zhou Z."/>
            <person name="Liu Y."/>
            <person name="Xu W."/>
            <person name="Pan J."/>
            <person name="Luo Z.H."/>
            <person name="Li M."/>
        </authorList>
    </citation>
    <scope>NUCLEOTIDE SEQUENCE [LARGE SCALE GENOMIC DNA]</scope>
    <source>
        <strain evidence="17">SpSt-657</strain>
    </source>
</reference>
<dbReference type="HAMAP" id="MF_00052_A">
    <property type="entry name" value="RNase_HII_A"/>
    <property type="match status" value="1"/>
</dbReference>
<dbReference type="CDD" id="cd07180">
    <property type="entry name" value="RNase_HII_archaea_like"/>
    <property type="match status" value="1"/>
</dbReference>
<dbReference type="InterPro" id="IPR001352">
    <property type="entry name" value="RNase_HII/HIII"/>
</dbReference>
<dbReference type="InterPro" id="IPR004649">
    <property type="entry name" value="RNase_H2_suA"/>
</dbReference>
<organism evidence="17">
    <name type="scientific">Ignisphaera aggregans</name>
    <dbReference type="NCBI Taxonomy" id="334771"/>
    <lineage>
        <taxon>Archaea</taxon>
        <taxon>Thermoproteota</taxon>
        <taxon>Thermoprotei</taxon>
        <taxon>Desulfurococcales</taxon>
        <taxon>Desulfurococcaceae</taxon>
        <taxon>Ignisphaera</taxon>
    </lineage>
</organism>
<evidence type="ECO:0000256" key="6">
    <source>
        <dbReference type="ARBA" id="ARBA00012180"/>
    </source>
</evidence>
<keyword evidence="9 13" id="KW-0540">Nuclease</keyword>
<keyword evidence="13" id="KW-0464">Manganese</keyword>
<evidence type="ECO:0000256" key="9">
    <source>
        <dbReference type="ARBA" id="ARBA00022722"/>
    </source>
</evidence>
<dbReference type="Gene3D" id="3.30.420.10">
    <property type="entry name" value="Ribonuclease H-like superfamily/Ribonuclease H"/>
    <property type="match status" value="1"/>
</dbReference>
<evidence type="ECO:0000256" key="5">
    <source>
        <dbReference type="ARBA" id="ARBA00007383"/>
    </source>
</evidence>
<feature type="binding site" evidence="13 14">
    <location>
        <position position="9"/>
    </location>
    <ligand>
        <name>a divalent metal cation</name>
        <dbReference type="ChEBI" id="CHEBI:60240"/>
    </ligand>
</feature>
<keyword evidence="12 13" id="KW-0378">Hydrolase</keyword>
<feature type="domain" description="RNase H type-2" evidence="16">
    <location>
        <begin position="2"/>
        <end position="209"/>
    </location>
</feature>
<keyword evidence="10 13" id="KW-0479">Metal-binding</keyword>
<protein>
    <recommendedName>
        <fullName evidence="7 13">Ribonuclease HII</fullName>
        <shortName evidence="13">RNase HII</shortName>
        <ecNumber evidence="6 13">3.1.26.4</ecNumber>
    </recommendedName>
</protein>
<dbReference type="Pfam" id="PF01351">
    <property type="entry name" value="RNase_HII"/>
    <property type="match status" value="1"/>
</dbReference>
<dbReference type="GO" id="GO:0030145">
    <property type="term" value="F:manganese ion binding"/>
    <property type="evidence" value="ECO:0007669"/>
    <property type="project" value="UniProtKB-UniRule"/>
</dbReference>
<dbReference type="InterPro" id="IPR020787">
    <property type="entry name" value="RNase_HII_arc"/>
</dbReference>
<proteinExistence type="inferred from homology"/>
<dbReference type="SUPFAM" id="SSF53098">
    <property type="entry name" value="Ribonuclease H-like"/>
    <property type="match status" value="1"/>
</dbReference>
<name>A0A7J3JS61_9CREN</name>
<evidence type="ECO:0000256" key="13">
    <source>
        <dbReference type="HAMAP-Rule" id="MF_00052"/>
    </source>
</evidence>
<dbReference type="GO" id="GO:0004523">
    <property type="term" value="F:RNA-DNA hybrid ribonuclease activity"/>
    <property type="evidence" value="ECO:0007669"/>
    <property type="project" value="UniProtKB-UniRule"/>
</dbReference>
<accession>A0A7J3JS61</accession>
<dbReference type="NCBIfam" id="TIGR00729">
    <property type="entry name" value="ribonuclease HII"/>
    <property type="match status" value="1"/>
</dbReference>
<dbReference type="PROSITE" id="PS51975">
    <property type="entry name" value="RNASE_H_2"/>
    <property type="match status" value="1"/>
</dbReference>
<evidence type="ECO:0000256" key="7">
    <source>
        <dbReference type="ARBA" id="ARBA00019179"/>
    </source>
</evidence>
<feature type="binding site" evidence="13 14">
    <location>
        <position position="106"/>
    </location>
    <ligand>
        <name>a divalent metal cation</name>
        <dbReference type="ChEBI" id="CHEBI:60240"/>
    </ligand>
</feature>
<evidence type="ECO:0000256" key="12">
    <source>
        <dbReference type="ARBA" id="ARBA00022801"/>
    </source>
</evidence>
<comment type="catalytic activity">
    <reaction evidence="1 13 14 15">
        <text>Endonucleolytic cleavage to 5'-phosphomonoester.</text>
        <dbReference type="EC" id="3.1.26.4"/>
    </reaction>
</comment>
<evidence type="ECO:0000256" key="3">
    <source>
        <dbReference type="ARBA" id="ARBA00004065"/>
    </source>
</evidence>
<evidence type="ECO:0000256" key="11">
    <source>
        <dbReference type="ARBA" id="ARBA00022759"/>
    </source>
</evidence>
<comment type="cofactor">
    <cofactor evidence="2">
        <name>Mg(2+)</name>
        <dbReference type="ChEBI" id="CHEBI:18420"/>
    </cofactor>
</comment>